<protein>
    <recommendedName>
        <fullName evidence="1">WDR36/Utp21 N-terminal domain-containing protein</fullName>
    </recommendedName>
</protein>
<dbReference type="SUPFAM" id="SSF50978">
    <property type="entry name" value="WD40 repeat-like"/>
    <property type="match status" value="1"/>
</dbReference>
<evidence type="ECO:0000313" key="2">
    <source>
        <dbReference type="EMBL" id="EEC81070.1"/>
    </source>
</evidence>
<dbReference type="PANTHER" id="PTHR22840">
    <property type="entry name" value="WD REPEAT-CONTAINING PROTEIN 36"/>
    <property type="match status" value="1"/>
</dbReference>
<gene>
    <name evidence="2" type="ORF">OsI_23883</name>
</gene>
<sequence>MGIFEPFRAIGYITAGGVPFSVQRLGTETFVAVSVGKAFHVYNCAKLNLVLSGPQLPKKIRALASYKDYTFAAYGSDIAVFKRTDQVVTWSKHEEKINILYPFGEYILSADIKGNVFIWSFRGSEPNKVVGEHEEGLALRLYSRDFLPKEQGQHHSYRSLVLARLQRDLACAVAMSARVAIAADGVTTFNLMPANVMVFEALATRQWRYRVTI</sequence>
<dbReference type="GO" id="GO:0034388">
    <property type="term" value="C:Pwp2p-containing subcomplex of 90S preribosome"/>
    <property type="evidence" value="ECO:0007669"/>
    <property type="project" value="TreeGrafter"/>
</dbReference>
<evidence type="ECO:0000259" key="1">
    <source>
        <dbReference type="Pfam" id="PF25171"/>
    </source>
</evidence>
<dbReference type="HOGENOM" id="CLU_1296223_0_0_1"/>
<keyword evidence="3" id="KW-1185">Reference proteome</keyword>
<dbReference type="PANTHER" id="PTHR22840:SF12">
    <property type="entry name" value="WD REPEAT-CONTAINING PROTEIN 36"/>
    <property type="match status" value="1"/>
</dbReference>
<feature type="domain" description="WDR36/Utp21 N-terminal" evidence="1">
    <location>
        <begin position="31"/>
        <end position="125"/>
    </location>
</feature>
<organism evidence="2 3">
    <name type="scientific">Oryza sativa subsp. indica</name>
    <name type="common">Rice</name>
    <dbReference type="NCBI Taxonomy" id="39946"/>
    <lineage>
        <taxon>Eukaryota</taxon>
        <taxon>Viridiplantae</taxon>
        <taxon>Streptophyta</taxon>
        <taxon>Embryophyta</taxon>
        <taxon>Tracheophyta</taxon>
        <taxon>Spermatophyta</taxon>
        <taxon>Magnoliopsida</taxon>
        <taxon>Liliopsida</taxon>
        <taxon>Poales</taxon>
        <taxon>Poaceae</taxon>
        <taxon>BOP clade</taxon>
        <taxon>Oryzoideae</taxon>
        <taxon>Oryzeae</taxon>
        <taxon>Oryzinae</taxon>
        <taxon>Oryza</taxon>
        <taxon>Oryza sativa</taxon>
    </lineage>
</organism>
<dbReference type="Pfam" id="PF25171">
    <property type="entry name" value="Beta-prop_WDR36-Utp21_1st"/>
    <property type="match status" value="1"/>
</dbReference>
<dbReference type="GO" id="GO:0032040">
    <property type="term" value="C:small-subunit processome"/>
    <property type="evidence" value="ECO:0007669"/>
    <property type="project" value="TreeGrafter"/>
</dbReference>
<evidence type="ECO:0000313" key="3">
    <source>
        <dbReference type="Proteomes" id="UP000007015"/>
    </source>
</evidence>
<dbReference type="EMBL" id="CM000131">
    <property type="protein sequence ID" value="EEC81070.1"/>
    <property type="molecule type" value="Genomic_DNA"/>
</dbReference>
<dbReference type="STRING" id="39946.B8B0Q3"/>
<dbReference type="Gramene" id="BGIOSGA023361-TA">
    <property type="protein sequence ID" value="BGIOSGA023361-PA"/>
    <property type="gene ID" value="BGIOSGA023361"/>
</dbReference>
<dbReference type="Proteomes" id="UP000007015">
    <property type="component" value="Chromosome 6"/>
</dbReference>
<dbReference type="Gene3D" id="2.130.10.10">
    <property type="entry name" value="YVTN repeat-like/Quinoprotein amine dehydrogenase"/>
    <property type="match status" value="2"/>
</dbReference>
<accession>B8B0Q3</accession>
<dbReference type="AlphaFoldDB" id="B8B0Q3"/>
<dbReference type="GO" id="GO:0006364">
    <property type="term" value="P:rRNA processing"/>
    <property type="evidence" value="ECO:0007669"/>
    <property type="project" value="TreeGrafter"/>
</dbReference>
<reference evidence="2 3" key="1">
    <citation type="journal article" date="2005" name="PLoS Biol.">
        <title>The genomes of Oryza sativa: a history of duplications.</title>
        <authorList>
            <person name="Yu J."/>
            <person name="Wang J."/>
            <person name="Lin W."/>
            <person name="Li S."/>
            <person name="Li H."/>
            <person name="Zhou J."/>
            <person name="Ni P."/>
            <person name="Dong W."/>
            <person name="Hu S."/>
            <person name="Zeng C."/>
            <person name="Zhang J."/>
            <person name="Zhang Y."/>
            <person name="Li R."/>
            <person name="Xu Z."/>
            <person name="Li S."/>
            <person name="Li X."/>
            <person name="Zheng H."/>
            <person name="Cong L."/>
            <person name="Lin L."/>
            <person name="Yin J."/>
            <person name="Geng J."/>
            <person name="Li G."/>
            <person name="Shi J."/>
            <person name="Liu J."/>
            <person name="Lv H."/>
            <person name="Li J."/>
            <person name="Wang J."/>
            <person name="Deng Y."/>
            <person name="Ran L."/>
            <person name="Shi X."/>
            <person name="Wang X."/>
            <person name="Wu Q."/>
            <person name="Li C."/>
            <person name="Ren X."/>
            <person name="Wang J."/>
            <person name="Wang X."/>
            <person name="Li D."/>
            <person name="Liu D."/>
            <person name="Zhang X."/>
            <person name="Ji Z."/>
            <person name="Zhao W."/>
            <person name="Sun Y."/>
            <person name="Zhang Z."/>
            <person name="Bao J."/>
            <person name="Han Y."/>
            <person name="Dong L."/>
            <person name="Ji J."/>
            <person name="Chen P."/>
            <person name="Wu S."/>
            <person name="Liu J."/>
            <person name="Xiao Y."/>
            <person name="Bu D."/>
            <person name="Tan J."/>
            <person name="Yang L."/>
            <person name="Ye C."/>
            <person name="Zhang J."/>
            <person name="Xu J."/>
            <person name="Zhou Y."/>
            <person name="Yu Y."/>
            <person name="Zhang B."/>
            <person name="Zhuang S."/>
            <person name="Wei H."/>
            <person name="Liu B."/>
            <person name="Lei M."/>
            <person name="Yu H."/>
            <person name="Li Y."/>
            <person name="Xu H."/>
            <person name="Wei S."/>
            <person name="He X."/>
            <person name="Fang L."/>
            <person name="Zhang Z."/>
            <person name="Zhang Y."/>
            <person name="Huang X."/>
            <person name="Su Z."/>
            <person name="Tong W."/>
            <person name="Li J."/>
            <person name="Tong Z."/>
            <person name="Li S."/>
            <person name="Ye J."/>
            <person name="Wang L."/>
            <person name="Fang L."/>
            <person name="Lei T."/>
            <person name="Chen C."/>
            <person name="Chen H."/>
            <person name="Xu Z."/>
            <person name="Li H."/>
            <person name="Huang H."/>
            <person name="Zhang F."/>
            <person name="Xu H."/>
            <person name="Li N."/>
            <person name="Zhao C."/>
            <person name="Li S."/>
            <person name="Dong L."/>
            <person name="Huang Y."/>
            <person name="Li L."/>
            <person name="Xi Y."/>
            <person name="Qi Q."/>
            <person name="Li W."/>
            <person name="Zhang B."/>
            <person name="Hu W."/>
            <person name="Zhang Y."/>
            <person name="Tian X."/>
            <person name="Jiao Y."/>
            <person name="Liang X."/>
            <person name="Jin J."/>
            <person name="Gao L."/>
            <person name="Zheng W."/>
            <person name="Hao B."/>
            <person name="Liu S."/>
            <person name="Wang W."/>
            <person name="Yuan L."/>
            <person name="Cao M."/>
            <person name="McDermott J."/>
            <person name="Samudrala R."/>
            <person name="Wang J."/>
            <person name="Wong G.K."/>
            <person name="Yang H."/>
        </authorList>
    </citation>
    <scope>NUCLEOTIDE SEQUENCE [LARGE SCALE GENOMIC DNA]</scope>
    <source>
        <strain evidence="3">cv. 93-11</strain>
    </source>
</reference>
<dbReference type="InterPro" id="IPR059157">
    <property type="entry name" value="WDR36-Utp21_N"/>
</dbReference>
<dbReference type="InterPro" id="IPR036322">
    <property type="entry name" value="WD40_repeat_dom_sf"/>
</dbReference>
<name>B8B0Q3_ORYSI</name>
<dbReference type="InterPro" id="IPR015943">
    <property type="entry name" value="WD40/YVTN_repeat-like_dom_sf"/>
</dbReference>
<proteinExistence type="predicted"/>